<dbReference type="OrthoDB" id="783419at2759"/>
<evidence type="ECO:0000256" key="1">
    <source>
        <dbReference type="SAM" id="Phobius"/>
    </source>
</evidence>
<comment type="caution">
    <text evidence="2">The sequence shown here is derived from an EMBL/GenBank/DDBJ whole genome shotgun (WGS) entry which is preliminary data.</text>
</comment>
<dbReference type="Proteomes" id="UP000652761">
    <property type="component" value="Unassembled WGS sequence"/>
</dbReference>
<dbReference type="AlphaFoldDB" id="A0A843X149"/>
<proteinExistence type="predicted"/>
<feature type="transmembrane region" description="Helical" evidence="1">
    <location>
        <begin position="158"/>
        <end position="179"/>
    </location>
</feature>
<protein>
    <submittedName>
        <fullName evidence="2">Uncharacterized protein</fullName>
    </submittedName>
</protein>
<organism evidence="2 3">
    <name type="scientific">Colocasia esculenta</name>
    <name type="common">Wild taro</name>
    <name type="synonym">Arum esculentum</name>
    <dbReference type="NCBI Taxonomy" id="4460"/>
    <lineage>
        <taxon>Eukaryota</taxon>
        <taxon>Viridiplantae</taxon>
        <taxon>Streptophyta</taxon>
        <taxon>Embryophyta</taxon>
        <taxon>Tracheophyta</taxon>
        <taxon>Spermatophyta</taxon>
        <taxon>Magnoliopsida</taxon>
        <taxon>Liliopsida</taxon>
        <taxon>Araceae</taxon>
        <taxon>Aroideae</taxon>
        <taxon>Colocasieae</taxon>
        <taxon>Colocasia</taxon>
    </lineage>
</organism>
<evidence type="ECO:0000313" key="2">
    <source>
        <dbReference type="EMBL" id="MQM14647.1"/>
    </source>
</evidence>
<keyword evidence="1" id="KW-0812">Transmembrane</keyword>
<keyword evidence="1" id="KW-1133">Transmembrane helix</keyword>
<keyword evidence="1" id="KW-0472">Membrane</keyword>
<feature type="transmembrane region" description="Helical" evidence="1">
    <location>
        <begin position="129"/>
        <end position="152"/>
    </location>
</feature>
<accession>A0A843X149</accession>
<dbReference type="PANTHER" id="PTHR11206">
    <property type="entry name" value="MULTIDRUG RESISTANCE PROTEIN"/>
    <property type="match status" value="1"/>
</dbReference>
<feature type="transmembrane region" description="Helical" evidence="1">
    <location>
        <begin position="100"/>
        <end position="117"/>
    </location>
</feature>
<evidence type="ECO:0000313" key="3">
    <source>
        <dbReference type="Proteomes" id="UP000652761"/>
    </source>
</evidence>
<keyword evidence="3" id="KW-1185">Reference proteome</keyword>
<feature type="transmembrane region" description="Helical" evidence="1">
    <location>
        <begin position="78"/>
        <end position="94"/>
    </location>
</feature>
<name>A0A843X149_COLES</name>
<sequence length="210" mass="22863">MARVWAEKKKLWVVAAPAIFARFSTFGVSIISQAFMGHIGATELAAYTLVFTVILRFANGILGCGIKDIKAMSINNHASLWFCLSIACLSLRMGAPISRVAHSINIFCNLFILQKLLGVSIGSGRQRTVAYINLVCYYCIGIPFGVVLGYLVGLGVKGIWVGMISGTAVQTAVLVVFTVRTDWDQQVAMAQARVKRWSLPENQTETNEAA</sequence>
<feature type="transmembrane region" description="Helical" evidence="1">
    <location>
        <begin position="44"/>
        <end position="66"/>
    </location>
</feature>
<feature type="transmembrane region" description="Helical" evidence="1">
    <location>
        <begin position="12"/>
        <end position="32"/>
    </location>
</feature>
<dbReference type="EMBL" id="NMUH01006174">
    <property type="protein sequence ID" value="MQM14647.1"/>
    <property type="molecule type" value="Genomic_DNA"/>
</dbReference>
<gene>
    <name evidence="2" type="ORF">Taro_047582</name>
</gene>
<reference evidence="2" key="1">
    <citation type="submission" date="2017-07" db="EMBL/GenBank/DDBJ databases">
        <title>Taro Niue Genome Assembly and Annotation.</title>
        <authorList>
            <person name="Atibalentja N."/>
            <person name="Keating K."/>
            <person name="Fields C.J."/>
        </authorList>
    </citation>
    <scope>NUCLEOTIDE SEQUENCE</scope>
    <source>
        <strain evidence="2">Niue_2</strain>
        <tissue evidence="2">Leaf</tissue>
    </source>
</reference>